<evidence type="ECO:0000256" key="1">
    <source>
        <dbReference type="SAM" id="MobiDB-lite"/>
    </source>
</evidence>
<name>U2YWT4_9EURY</name>
<protein>
    <submittedName>
        <fullName evidence="2">Uncharacterized protein</fullName>
    </submittedName>
</protein>
<proteinExistence type="predicted"/>
<accession>U2YWT4</accession>
<feature type="region of interest" description="Disordered" evidence="1">
    <location>
        <begin position="22"/>
        <end position="97"/>
    </location>
</feature>
<dbReference type="AlphaFoldDB" id="U2YWT4"/>
<evidence type="ECO:0000313" key="2">
    <source>
        <dbReference type="EMBL" id="GAD53247.1"/>
    </source>
</evidence>
<comment type="caution">
    <text evidence="2">The sequence shown here is derived from an EMBL/GenBank/DDBJ whole genome shotgun (WGS) entry which is preliminary data.</text>
</comment>
<dbReference type="Proteomes" id="UP000016986">
    <property type="component" value="Unassembled WGS sequence"/>
</dbReference>
<keyword evidence="3" id="KW-1185">Reference proteome</keyword>
<feature type="compositionally biased region" description="Basic and acidic residues" evidence="1">
    <location>
        <begin position="309"/>
        <end position="325"/>
    </location>
</feature>
<organism evidence="2 3">
    <name type="scientific">Halarchaeum acidiphilum MH1-52-1</name>
    <dbReference type="NCBI Taxonomy" id="1261545"/>
    <lineage>
        <taxon>Archaea</taxon>
        <taxon>Methanobacteriati</taxon>
        <taxon>Methanobacteriota</taxon>
        <taxon>Stenosarchaea group</taxon>
        <taxon>Halobacteria</taxon>
        <taxon>Halobacteriales</taxon>
        <taxon>Halobacteriaceae</taxon>
    </lineage>
</organism>
<feature type="compositionally biased region" description="Basic and acidic residues" evidence="1">
    <location>
        <begin position="50"/>
        <end position="66"/>
    </location>
</feature>
<feature type="region of interest" description="Disordered" evidence="1">
    <location>
        <begin position="239"/>
        <end position="258"/>
    </location>
</feature>
<dbReference type="EMBL" id="BATA01000055">
    <property type="protein sequence ID" value="GAD53247.1"/>
    <property type="molecule type" value="Genomic_DNA"/>
</dbReference>
<feature type="compositionally biased region" description="Basic and acidic residues" evidence="1">
    <location>
        <begin position="239"/>
        <end position="250"/>
    </location>
</feature>
<feature type="region of interest" description="Disordered" evidence="1">
    <location>
        <begin position="381"/>
        <end position="400"/>
    </location>
</feature>
<evidence type="ECO:0000313" key="3">
    <source>
        <dbReference type="Proteomes" id="UP000016986"/>
    </source>
</evidence>
<reference evidence="2 3" key="1">
    <citation type="submission" date="2013-09" db="EMBL/GenBank/DDBJ databases">
        <title>Whole genome sequencing of Halarchaeum acidiphilum strain MH1-52-1.</title>
        <authorList>
            <person name="Shimane Y."/>
            <person name="Minegishi H."/>
            <person name="Nishi S."/>
            <person name="Echigo A."/>
            <person name="Shuto A."/>
            <person name="Konishi M."/>
            <person name="Ito T."/>
            <person name="Ohkuma M."/>
            <person name="Ohta Y."/>
            <person name="Nagano Y."/>
            <person name="Tsubouchi T."/>
            <person name="Mori K."/>
            <person name="Usui K."/>
            <person name="Kamekura M."/>
            <person name="Usami R."/>
            <person name="Takaki Y."/>
            <person name="Hatada Y."/>
        </authorList>
    </citation>
    <scope>NUCLEOTIDE SEQUENCE [LARGE SCALE GENOMIC DNA]</scope>
    <source>
        <strain evidence="2 3">JCM 16109</strain>
    </source>
</reference>
<sequence>MVIRTGQRLQTSNYCHLASEPARLRHDRRPGDIAVDDPPHGNAGLHRLARQRDRRPIERLHDRDGDVPAGDEEPRRRRALDHAPGAPREFGRHPLADCGVRQPPLAPGGERPIDGVPIGRARHHRRLAVPQPRRRALDRLRGDVAGHERGRVEGDDGVLGHSFELSERRLAHAPDDAERGARVHVEGVRRARLDAVERQAFGEAAAPDVERVTVRDGGGERLQVPVGRRVADDDRRALGVRDGIPDDRGDGLASSLDGIERHGRDRSLHAVEEIRDRRGGRSLLVASVLRPRDGFAFDVVDAVLGRPPRGGERGRDEREGRVGRAERRVDLRRDVPAQGRVDLLVDVPRGAHSTASATATAARAASSYRVSVLTLRASASTAGASAPFPPSGTATSVAVA</sequence>
<gene>
    <name evidence="2" type="ORF">MBEHAL_2007</name>
</gene>
<feature type="region of interest" description="Disordered" evidence="1">
    <location>
        <begin position="306"/>
        <end position="325"/>
    </location>
</feature>